<keyword evidence="2" id="KW-1133">Transmembrane helix</keyword>
<evidence type="ECO:0000313" key="3">
    <source>
        <dbReference type="EMBL" id="MDQ0320354.1"/>
    </source>
</evidence>
<protein>
    <submittedName>
        <fullName evidence="3">Membrane protein</fullName>
    </submittedName>
</protein>
<feature type="transmembrane region" description="Helical" evidence="2">
    <location>
        <begin position="77"/>
        <end position="98"/>
    </location>
</feature>
<evidence type="ECO:0000256" key="2">
    <source>
        <dbReference type="SAM" id="Phobius"/>
    </source>
</evidence>
<evidence type="ECO:0000256" key="1">
    <source>
        <dbReference type="SAM" id="MobiDB-lite"/>
    </source>
</evidence>
<dbReference type="EMBL" id="JAUSVF010000001">
    <property type="protein sequence ID" value="MDQ0320354.1"/>
    <property type="molecule type" value="Genomic_DNA"/>
</dbReference>
<feature type="transmembrane region" description="Helical" evidence="2">
    <location>
        <begin position="162"/>
        <end position="185"/>
    </location>
</feature>
<dbReference type="InterPro" id="IPR018723">
    <property type="entry name" value="DUF2254_membrane"/>
</dbReference>
<feature type="transmembrane region" description="Helical" evidence="2">
    <location>
        <begin position="191"/>
        <end position="211"/>
    </location>
</feature>
<organism evidence="3 4">
    <name type="scientific">Pararhizobium capsulatum DSM 1112</name>
    <dbReference type="NCBI Taxonomy" id="1121113"/>
    <lineage>
        <taxon>Bacteria</taxon>
        <taxon>Pseudomonadati</taxon>
        <taxon>Pseudomonadota</taxon>
        <taxon>Alphaproteobacteria</taxon>
        <taxon>Hyphomicrobiales</taxon>
        <taxon>Rhizobiaceae</taxon>
        <taxon>Rhizobium/Agrobacterium group</taxon>
        <taxon>Pararhizobium</taxon>
    </lineage>
</organism>
<feature type="region of interest" description="Disordered" evidence="1">
    <location>
        <begin position="22"/>
        <end position="44"/>
    </location>
</feature>
<keyword evidence="4" id="KW-1185">Reference proteome</keyword>
<name>A0ABU0BQ36_9HYPH</name>
<proteinExistence type="predicted"/>
<reference evidence="3 4" key="1">
    <citation type="submission" date="2023-07" db="EMBL/GenBank/DDBJ databases">
        <title>Genomic Encyclopedia of Type Strains, Phase IV (KMG-IV): sequencing the most valuable type-strain genomes for metagenomic binning, comparative biology and taxonomic classification.</title>
        <authorList>
            <person name="Goeker M."/>
        </authorList>
    </citation>
    <scope>NUCLEOTIDE SEQUENCE [LARGE SCALE GENOMIC DNA]</scope>
    <source>
        <strain evidence="3 4">DSM 1112</strain>
    </source>
</reference>
<dbReference type="Proteomes" id="UP001230207">
    <property type="component" value="Unassembled WGS sequence"/>
</dbReference>
<evidence type="ECO:0000313" key="4">
    <source>
        <dbReference type="Proteomes" id="UP001230207"/>
    </source>
</evidence>
<dbReference type="Pfam" id="PF10011">
    <property type="entry name" value="DUF2254"/>
    <property type="match status" value="1"/>
</dbReference>
<keyword evidence="2" id="KW-0472">Membrane</keyword>
<accession>A0ABU0BQ36</accession>
<sequence length="491" mass="54466">MRHCAAITFRLCLWRRSARAEGGRGSDAQNAGAQNPRDSKGGWSIVQPTGKLFRRGVCDQMSWNNLYALKSYIRSSLWIVPFFALVLQQIFFRVVLAFEDWTKWVPPWPLGTEGTLAAMQTIISLALSFIVFTFGSLLVALQIAGGQLTPRIIATTLLRDNVIRFTVGLFIFTLLFAIGAISRVNTSAPSFIVWFSGILGVLSLAAFLYFIDYSARLLRPVSIINRVARQGFSVLDVVYQTQLSQATERPQPIEVRGKPDSVISHTGYSAIILAVDIKALTAAAHKVDGVVELVARIGDFVSQGQPLLRLYSGAKTLSPNDLRRTIAFGGERTLEQDPTFAFRVIVDIATKALSRAINDPTTAVLAIDQLQRLLRTVGERELRNEFVHDSEGRLRVVFPTPDWEDFVQLTCREIRIYGTENLQIARRLRAMINNLEEVLPESRKAALRLERDLLDQMIEKVYLLSEDAALARIADTQGLGGSAGGTPVSNS</sequence>
<comment type="caution">
    <text evidence="3">The sequence shown here is derived from an EMBL/GenBank/DDBJ whole genome shotgun (WGS) entry which is preliminary data.</text>
</comment>
<gene>
    <name evidence="3" type="ORF">QO002_002492</name>
</gene>
<keyword evidence="2" id="KW-0812">Transmembrane</keyword>
<feature type="transmembrane region" description="Helical" evidence="2">
    <location>
        <begin position="118"/>
        <end position="141"/>
    </location>
</feature>
<dbReference type="RefSeq" id="WP_307230038.1">
    <property type="nucleotide sequence ID" value="NZ_JAUSVF010000001.1"/>
</dbReference>